<organism evidence="1 2">
    <name type="scientific">Frankia nepalensis</name>
    <dbReference type="NCBI Taxonomy" id="1836974"/>
    <lineage>
        <taxon>Bacteria</taxon>
        <taxon>Bacillati</taxon>
        <taxon>Actinomycetota</taxon>
        <taxon>Actinomycetes</taxon>
        <taxon>Frankiales</taxon>
        <taxon>Frankiaceae</taxon>
        <taxon>Frankia</taxon>
    </lineage>
</organism>
<reference evidence="1" key="1">
    <citation type="submission" date="2020-12" db="EMBL/GenBank/DDBJ databases">
        <title>Genomic characterization of non-nitrogen-fixing Frankia strains.</title>
        <authorList>
            <person name="Carlos-Shanley C."/>
            <person name="Guerra T."/>
            <person name="Hahn D."/>
        </authorList>
    </citation>
    <scope>NUCLEOTIDE SEQUENCE</scope>
    <source>
        <strain evidence="1">CN6</strain>
    </source>
</reference>
<name>A0A937REE5_9ACTN</name>
<comment type="caution">
    <text evidence="1">The sequence shown here is derived from an EMBL/GenBank/DDBJ whole genome shotgun (WGS) entry which is preliminary data.</text>
</comment>
<sequence>MSDLVDRRFLLRAFGASGVGAMSFDESIHLDPVRSTTELHQACSAALVAAVKGYETSDLATTASSVRPLESTTRAVPRERRLRGRDALDWMRLHAAVTMVSAGTDYDRGLRSDAAARSDRAASLARAAGDGPLAARALALRARLVRQHNPTVSLQIAGAAARIAGLSPTRAMIAGKVVAGAYAATGDVVGVRDAVARAWRTMEQLDDAAYGQPGFALETYSPADLALASAEALTTVGAAEDARPYLEKAYGLIKDSGQTGMIVSVRMAQARAALGGARPDHEEAAEHAAAAVALAADRPAEWVARLVRDVSNLAEQRTGHALDELVAITAAWIK</sequence>
<dbReference type="RefSeq" id="WP_203005533.1">
    <property type="nucleotide sequence ID" value="NZ_JADWYU010000149.1"/>
</dbReference>
<dbReference type="Proteomes" id="UP000604475">
    <property type="component" value="Unassembled WGS sequence"/>
</dbReference>
<evidence type="ECO:0000313" key="2">
    <source>
        <dbReference type="Proteomes" id="UP000604475"/>
    </source>
</evidence>
<proteinExistence type="predicted"/>
<accession>A0A937REE5</accession>
<dbReference type="EMBL" id="JAEACQ010000122">
    <property type="protein sequence ID" value="MBL7625914.1"/>
    <property type="molecule type" value="Genomic_DNA"/>
</dbReference>
<gene>
    <name evidence="1" type="ORF">I7412_01710</name>
</gene>
<protein>
    <submittedName>
        <fullName evidence="1">Uncharacterized protein</fullName>
    </submittedName>
</protein>
<keyword evidence="2" id="KW-1185">Reference proteome</keyword>
<evidence type="ECO:0000313" key="1">
    <source>
        <dbReference type="EMBL" id="MBL7625914.1"/>
    </source>
</evidence>
<dbReference type="AlphaFoldDB" id="A0A937REE5"/>